<keyword evidence="1" id="KW-1133">Transmembrane helix</keyword>
<keyword evidence="1" id="KW-0812">Transmembrane</keyword>
<proteinExistence type="predicted"/>
<gene>
    <name evidence="2" type="ORF">MET9862_01218</name>
</gene>
<feature type="transmembrane region" description="Helical" evidence="1">
    <location>
        <begin position="26"/>
        <end position="48"/>
    </location>
</feature>
<dbReference type="Proteomes" id="UP000410984">
    <property type="component" value="Unassembled WGS sequence"/>
</dbReference>
<evidence type="ECO:0000256" key="1">
    <source>
        <dbReference type="SAM" id="Phobius"/>
    </source>
</evidence>
<dbReference type="AlphaFoldDB" id="A0A509E8P7"/>
<evidence type="ECO:0000313" key="3">
    <source>
        <dbReference type="Proteomes" id="UP000410984"/>
    </source>
</evidence>
<keyword evidence="1" id="KW-0472">Membrane</keyword>
<protein>
    <submittedName>
        <fullName evidence="2">Uncharacterized protein</fullName>
    </submittedName>
</protein>
<keyword evidence="3" id="KW-1185">Reference proteome</keyword>
<dbReference type="EMBL" id="CABFPH010000011">
    <property type="protein sequence ID" value="VUD70646.1"/>
    <property type="molecule type" value="Genomic_DNA"/>
</dbReference>
<accession>A0A509E8P7</accession>
<evidence type="ECO:0000313" key="2">
    <source>
        <dbReference type="EMBL" id="VUD70646.1"/>
    </source>
</evidence>
<organism evidence="2 3">
    <name type="scientific">Methylobacterium symbioticum</name>
    <dbReference type="NCBI Taxonomy" id="2584084"/>
    <lineage>
        <taxon>Bacteria</taxon>
        <taxon>Pseudomonadati</taxon>
        <taxon>Pseudomonadota</taxon>
        <taxon>Alphaproteobacteria</taxon>
        <taxon>Hyphomicrobiales</taxon>
        <taxon>Methylobacteriaceae</taxon>
        <taxon>Methylobacterium</taxon>
    </lineage>
</organism>
<sequence>MLGTVLPALVVGPIAAAIASSHGILAAVVSGPLAASAVTLGLAAWIGLGNSPRTKRATRARATAHFEPVWHGTAHG</sequence>
<name>A0A509E8P7_9HYPH</name>
<reference evidence="2 3" key="1">
    <citation type="submission" date="2019-06" db="EMBL/GenBank/DDBJ databases">
        <authorList>
            <person name="Rodrigo-Torres L."/>
            <person name="Arahal R. D."/>
            <person name="Lucena T."/>
        </authorList>
    </citation>
    <scope>NUCLEOTIDE SEQUENCE [LARGE SCALE GENOMIC DNA]</scope>
    <source>
        <strain evidence="2 3">SB0023/3</strain>
    </source>
</reference>